<organism evidence="3">
    <name type="scientific">hydrothermal vent metagenome</name>
    <dbReference type="NCBI Taxonomy" id="652676"/>
    <lineage>
        <taxon>unclassified sequences</taxon>
        <taxon>metagenomes</taxon>
        <taxon>ecological metagenomes</taxon>
    </lineage>
</organism>
<feature type="transmembrane region" description="Helical" evidence="2">
    <location>
        <begin position="226"/>
        <end position="247"/>
    </location>
</feature>
<feature type="transmembrane region" description="Helical" evidence="2">
    <location>
        <begin position="124"/>
        <end position="147"/>
    </location>
</feature>
<proteinExistence type="predicted"/>
<sequence length="389" mass="42959">MTQRLFGQKPGGSPTNRFTGGSPPPASPSGGANVTVTYEAKPGLGWLSVKNALLGLITLTIYRFWAKTNVRKHVWSCIHINGEPLEYTGTGKELFIGALIILFLIFLPFVLIVTGLQIAGYPGAAVIAQIVFGVLVILLFGMAIYRARRYRLSRTMWRGVRGSLGGSSVKYSLVYFGTYLLSAVTLGWSNPAMNLELQERITKNMRFGETPFGFRGTAGPLYGRYAIAWFASLVVMIVLTFAIGYGFSDYWAELFDNLRNAEKDPKALISIVLAIYGAFFVLAIVFGIIWSFYTAFELAQFARYTYFDNATFRFNATAPSLIGLWLGNILIIIFSLGIAAPFTVQRTIRYFVDRLDVDGWVDIGKIEQSRAAVSSHGEGLLDAFDIDGI</sequence>
<dbReference type="Pfam" id="PF05987">
    <property type="entry name" value="DUF898"/>
    <property type="match status" value="1"/>
</dbReference>
<feature type="transmembrane region" description="Helical" evidence="2">
    <location>
        <begin position="322"/>
        <end position="344"/>
    </location>
</feature>
<name>A0A3B0S3V6_9ZZZZ</name>
<protein>
    <submittedName>
        <fullName evidence="3">Membran protein</fullName>
    </submittedName>
</protein>
<keyword evidence="2" id="KW-1133">Transmembrane helix</keyword>
<gene>
    <name evidence="3" type="ORF">MNBD_ALPHA08-611</name>
</gene>
<accession>A0A3B0S3V6</accession>
<dbReference type="AlphaFoldDB" id="A0A3B0S3V6"/>
<evidence type="ECO:0000313" key="3">
    <source>
        <dbReference type="EMBL" id="VAV98502.1"/>
    </source>
</evidence>
<reference evidence="3" key="1">
    <citation type="submission" date="2018-06" db="EMBL/GenBank/DDBJ databases">
        <authorList>
            <person name="Zhirakovskaya E."/>
        </authorList>
    </citation>
    <scope>NUCLEOTIDE SEQUENCE</scope>
</reference>
<dbReference type="EMBL" id="UOEC01000153">
    <property type="protein sequence ID" value="VAV98502.1"/>
    <property type="molecule type" value="Genomic_DNA"/>
</dbReference>
<evidence type="ECO:0000256" key="2">
    <source>
        <dbReference type="SAM" id="Phobius"/>
    </source>
</evidence>
<keyword evidence="2" id="KW-0812">Transmembrane</keyword>
<evidence type="ECO:0000256" key="1">
    <source>
        <dbReference type="SAM" id="MobiDB-lite"/>
    </source>
</evidence>
<feature type="transmembrane region" description="Helical" evidence="2">
    <location>
        <begin position="94"/>
        <end position="118"/>
    </location>
</feature>
<feature type="transmembrane region" description="Helical" evidence="2">
    <location>
        <begin position="168"/>
        <end position="188"/>
    </location>
</feature>
<dbReference type="InterPro" id="IPR010295">
    <property type="entry name" value="DUF898"/>
</dbReference>
<keyword evidence="2" id="KW-0472">Membrane</keyword>
<feature type="transmembrane region" description="Helical" evidence="2">
    <location>
        <begin position="44"/>
        <end position="65"/>
    </location>
</feature>
<feature type="region of interest" description="Disordered" evidence="1">
    <location>
        <begin position="1"/>
        <end position="32"/>
    </location>
</feature>
<feature type="transmembrane region" description="Helical" evidence="2">
    <location>
        <begin position="268"/>
        <end position="293"/>
    </location>
</feature>